<dbReference type="Gramene" id="PRQ35997">
    <property type="protein sequence ID" value="PRQ35997"/>
    <property type="gene ID" value="RchiOBHm_Chr4g0386621"/>
</dbReference>
<keyword evidence="1" id="KW-0472">Membrane</keyword>
<protein>
    <submittedName>
        <fullName evidence="2">Uncharacterized protein</fullName>
    </submittedName>
</protein>
<keyword evidence="1" id="KW-1133">Transmembrane helix</keyword>
<dbReference type="Proteomes" id="UP000238479">
    <property type="component" value="Chromosome 4"/>
</dbReference>
<keyword evidence="1" id="KW-0812">Transmembrane</keyword>
<evidence type="ECO:0000313" key="2">
    <source>
        <dbReference type="EMBL" id="PRQ35997.1"/>
    </source>
</evidence>
<reference evidence="2 3" key="1">
    <citation type="journal article" date="2018" name="Nat. Genet.">
        <title>The Rosa genome provides new insights in the design of modern roses.</title>
        <authorList>
            <person name="Bendahmane M."/>
        </authorList>
    </citation>
    <scope>NUCLEOTIDE SEQUENCE [LARGE SCALE GENOMIC DNA]</scope>
    <source>
        <strain evidence="3">cv. Old Blush</strain>
    </source>
</reference>
<dbReference type="STRING" id="74649.A0A2P6QPB2"/>
<evidence type="ECO:0000256" key="1">
    <source>
        <dbReference type="SAM" id="Phobius"/>
    </source>
</evidence>
<proteinExistence type="predicted"/>
<sequence>MVGFAYPLGFMSTSGYVIPNKEFHWLAYALFGMLLCKIVYKLTGLISLQSFKEYQKLS</sequence>
<comment type="caution">
    <text evidence="2">The sequence shown here is derived from an EMBL/GenBank/DDBJ whole genome shotgun (WGS) entry which is preliminary data.</text>
</comment>
<name>A0A2P6QPB2_ROSCH</name>
<gene>
    <name evidence="2" type="ORF">RchiOBHm_Chr4g0386621</name>
</gene>
<keyword evidence="3" id="KW-1185">Reference proteome</keyword>
<feature type="transmembrane region" description="Helical" evidence="1">
    <location>
        <begin position="25"/>
        <end position="48"/>
    </location>
</feature>
<dbReference type="AlphaFoldDB" id="A0A2P6QPB2"/>
<organism evidence="2 3">
    <name type="scientific">Rosa chinensis</name>
    <name type="common">China rose</name>
    <dbReference type="NCBI Taxonomy" id="74649"/>
    <lineage>
        <taxon>Eukaryota</taxon>
        <taxon>Viridiplantae</taxon>
        <taxon>Streptophyta</taxon>
        <taxon>Embryophyta</taxon>
        <taxon>Tracheophyta</taxon>
        <taxon>Spermatophyta</taxon>
        <taxon>Magnoliopsida</taxon>
        <taxon>eudicotyledons</taxon>
        <taxon>Gunneridae</taxon>
        <taxon>Pentapetalae</taxon>
        <taxon>rosids</taxon>
        <taxon>fabids</taxon>
        <taxon>Rosales</taxon>
        <taxon>Rosaceae</taxon>
        <taxon>Rosoideae</taxon>
        <taxon>Rosoideae incertae sedis</taxon>
        <taxon>Rosa</taxon>
    </lineage>
</organism>
<accession>A0A2P6QPB2</accession>
<evidence type="ECO:0000313" key="3">
    <source>
        <dbReference type="Proteomes" id="UP000238479"/>
    </source>
</evidence>
<dbReference type="EMBL" id="PDCK01000042">
    <property type="protein sequence ID" value="PRQ35997.1"/>
    <property type="molecule type" value="Genomic_DNA"/>
</dbReference>